<name>A0A5C5YNE3_9BACT</name>
<sequence>MPPNDAFLAIALSLGLGLLVGLQRQWKASEVAGIRTFPLITIFGTLCVLIGRTQGEWTTAVGMISIACLLMVANLLKLQSGKSDPGMTTEVAALMMFGVGAALAVGMYTPAIVITGIVAVLLHWKQRLHGWVTRIGEADLRGLINLVLIALVILPVLPDKTYGPYQVLNPYKIWLMVVLIVGISLVAFVLYKILGAGVGAILGGVLGGLISSTATTVSYARQTKGNPSVSSIAALVIVIASTIVNVRVLGEVAIVSPALFRAAVLPIAVILGVMSVECLVLFAVLRRSETELPQHDNPSQLKPAIVFGGLYAVVLFVVAAAKHHFGNEALYVIAMISGLTDVDAITLSTAKIFQDGELQAGIAWRVIVIATMSNLVFKAAAVAFLGSRRLFVYVAILFVITLVVSVALLLYWPDFELPLEWLRVGT</sequence>
<feature type="transmembrane region" description="Helical" evidence="1">
    <location>
        <begin position="142"/>
        <end position="158"/>
    </location>
</feature>
<feature type="transmembrane region" description="Helical" evidence="1">
    <location>
        <begin position="57"/>
        <end position="76"/>
    </location>
</feature>
<dbReference type="OrthoDB" id="9813718at2"/>
<feature type="domain" description="DUF4010" evidence="3">
    <location>
        <begin position="178"/>
        <end position="386"/>
    </location>
</feature>
<feature type="domain" description="MgtC/SapB/SrpB/YhiD N-terminal" evidence="2">
    <location>
        <begin position="11"/>
        <end position="130"/>
    </location>
</feature>
<dbReference type="InterPro" id="IPR049177">
    <property type="entry name" value="MgtC_SapB_SrpB_YhiD_N"/>
</dbReference>
<feature type="transmembrane region" description="Helical" evidence="1">
    <location>
        <begin position="329"/>
        <end position="350"/>
    </location>
</feature>
<feature type="transmembrane region" description="Helical" evidence="1">
    <location>
        <begin position="198"/>
        <end position="220"/>
    </location>
</feature>
<organism evidence="4 5">
    <name type="scientific">Novipirellula herctigrandis</name>
    <dbReference type="NCBI Taxonomy" id="2527986"/>
    <lineage>
        <taxon>Bacteria</taxon>
        <taxon>Pseudomonadati</taxon>
        <taxon>Planctomycetota</taxon>
        <taxon>Planctomycetia</taxon>
        <taxon>Pirellulales</taxon>
        <taxon>Pirellulaceae</taxon>
        <taxon>Novipirellula</taxon>
    </lineage>
</organism>
<dbReference type="PANTHER" id="PTHR39084:SF1">
    <property type="entry name" value="DUF4010 DOMAIN-CONTAINING PROTEIN"/>
    <property type="match status" value="1"/>
</dbReference>
<feature type="transmembrane region" description="Helical" evidence="1">
    <location>
        <begin position="262"/>
        <end position="284"/>
    </location>
</feature>
<reference evidence="4 5" key="1">
    <citation type="submission" date="2019-02" db="EMBL/GenBank/DDBJ databases">
        <title>Deep-cultivation of Planctomycetes and their phenomic and genomic characterization uncovers novel biology.</title>
        <authorList>
            <person name="Wiegand S."/>
            <person name="Jogler M."/>
            <person name="Boedeker C."/>
            <person name="Pinto D."/>
            <person name="Vollmers J."/>
            <person name="Rivas-Marin E."/>
            <person name="Kohn T."/>
            <person name="Peeters S.H."/>
            <person name="Heuer A."/>
            <person name="Rast P."/>
            <person name="Oberbeckmann S."/>
            <person name="Bunk B."/>
            <person name="Jeske O."/>
            <person name="Meyerdierks A."/>
            <person name="Storesund J.E."/>
            <person name="Kallscheuer N."/>
            <person name="Luecker S."/>
            <person name="Lage O.M."/>
            <person name="Pohl T."/>
            <person name="Merkel B.J."/>
            <person name="Hornburger P."/>
            <person name="Mueller R.-W."/>
            <person name="Bruemmer F."/>
            <person name="Labrenz M."/>
            <person name="Spormann A.M."/>
            <person name="Op Den Camp H."/>
            <person name="Overmann J."/>
            <person name="Amann R."/>
            <person name="Jetten M.S.M."/>
            <person name="Mascher T."/>
            <person name="Medema M.H."/>
            <person name="Devos D.P."/>
            <person name="Kaster A.-K."/>
            <person name="Ovreas L."/>
            <person name="Rohde M."/>
            <person name="Galperin M.Y."/>
            <person name="Jogler C."/>
        </authorList>
    </citation>
    <scope>NUCLEOTIDE SEQUENCE [LARGE SCALE GENOMIC DNA]</scope>
    <source>
        <strain evidence="4 5">CA13</strain>
    </source>
</reference>
<dbReference type="Proteomes" id="UP000315010">
    <property type="component" value="Unassembled WGS sequence"/>
</dbReference>
<gene>
    <name evidence="4" type="ORF">CA13_68410</name>
</gene>
<feature type="transmembrane region" description="Helical" evidence="1">
    <location>
        <begin position="390"/>
        <end position="412"/>
    </location>
</feature>
<dbReference type="EMBL" id="SJPJ01000002">
    <property type="protein sequence ID" value="TWT76347.1"/>
    <property type="molecule type" value="Genomic_DNA"/>
</dbReference>
<dbReference type="PANTHER" id="PTHR39084">
    <property type="entry name" value="MEMBRANE PROTEIN-RELATED"/>
    <property type="match status" value="1"/>
</dbReference>
<evidence type="ECO:0000256" key="1">
    <source>
        <dbReference type="SAM" id="Phobius"/>
    </source>
</evidence>
<feature type="transmembrane region" description="Helical" evidence="1">
    <location>
        <begin position="173"/>
        <end position="191"/>
    </location>
</feature>
<dbReference type="RefSeq" id="WP_146404134.1">
    <property type="nucleotide sequence ID" value="NZ_SJPJ01000002.1"/>
</dbReference>
<dbReference type="InterPro" id="IPR025105">
    <property type="entry name" value="DUF4010"/>
</dbReference>
<dbReference type="Pfam" id="PF02308">
    <property type="entry name" value="MgtC"/>
    <property type="match status" value="1"/>
</dbReference>
<keyword evidence="1" id="KW-0812">Transmembrane</keyword>
<feature type="transmembrane region" description="Helical" evidence="1">
    <location>
        <begin position="96"/>
        <end position="122"/>
    </location>
</feature>
<keyword evidence="5" id="KW-1185">Reference proteome</keyword>
<feature type="transmembrane region" description="Helical" evidence="1">
    <location>
        <begin position="304"/>
        <end position="322"/>
    </location>
</feature>
<evidence type="ECO:0000259" key="2">
    <source>
        <dbReference type="Pfam" id="PF02308"/>
    </source>
</evidence>
<keyword evidence="1" id="KW-0472">Membrane</keyword>
<protein>
    <submittedName>
        <fullName evidence="4">MgtC family protein</fullName>
    </submittedName>
</protein>
<evidence type="ECO:0000259" key="3">
    <source>
        <dbReference type="Pfam" id="PF13194"/>
    </source>
</evidence>
<evidence type="ECO:0000313" key="5">
    <source>
        <dbReference type="Proteomes" id="UP000315010"/>
    </source>
</evidence>
<dbReference type="Pfam" id="PF13194">
    <property type="entry name" value="DUF4010"/>
    <property type="match status" value="1"/>
</dbReference>
<feature type="transmembrane region" description="Helical" evidence="1">
    <location>
        <begin position="362"/>
        <end position="385"/>
    </location>
</feature>
<keyword evidence="1" id="KW-1133">Transmembrane helix</keyword>
<feature type="transmembrane region" description="Helical" evidence="1">
    <location>
        <begin position="232"/>
        <end position="250"/>
    </location>
</feature>
<comment type="caution">
    <text evidence="4">The sequence shown here is derived from an EMBL/GenBank/DDBJ whole genome shotgun (WGS) entry which is preliminary data.</text>
</comment>
<dbReference type="AlphaFoldDB" id="A0A5C5YNE3"/>
<feature type="transmembrane region" description="Helical" evidence="1">
    <location>
        <begin position="31"/>
        <end position="50"/>
    </location>
</feature>
<proteinExistence type="predicted"/>
<accession>A0A5C5YNE3</accession>
<evidence type="ECO:0000313" key="4">
    <source>
        <dbReference type="EMBL" id="TWT76347.1"/>
    </source>
</evidence>